<comment type="caution">
    <text evidence="1">The sequence shown here is derived from an EMBL/GenBank/DDBJ whole genome shotgun (WGS) entry which is preliminary data.</text>
</comment>
<dbReference type="Proteomes" id="UP000053237">
    <property type="component" value="Unassembled WGS sequence"/>
</dbReference>
<reference evidence="1 2" key="1">
    <citation type="submission" date="2012-05" db="EMBL/GenBank/DDBJ databases">
        <title>Recombination and specialization in a pathogen metapopulation.</title>
        <authorList>
            <person name="Gardiner A."/>
            <person name="Kemen E."/>
            <person name="Schultz-Larsen T."/>
            <person name="MacLean D."/>
            <person name="Van Oosterhout C."/>
            <person name="Jones J.D.G."/>
        </authorList>
    </citation>
    <scope>NUCLEOTIDE SEQUENCE [LARGE SCALE GENOMIC DNA]</scope>
    <source>
        <strain evidence="1 2">Ac Nc2</strain>
    </source>
</reference>
<dbReference type="AlphaFoldDB" id="A0A024G2B2"/>
<gene>
    <name evidence="1" type="ORF">BN9_012220</name>
</gene>
<evidence type="ECO:0000313" key="2">
    <source>
        <dbReference type="Proteomes" id="UP000053237"/>
    </source>
</evidence>
<protein>
    <submittedName>
        <fullName evidence="1">Uncharacterized protein</fullName>
    </submittedName>
</protein>
<dbReference type="InParanoid" id="A0A024G2B2"/>
<evidence type="ECO:0000313" key="1">
    <source>
        <dbReference type="EMBL" id="CCI40438.1"/>
    </source>
</evidence>
<organism evidence="1 2">
    <name type="scientific">Albugo candida</name>
    <dbReference type="NCBI Taxonomy" id="65357"/>
    <lineage>
        <taxon>Eukaryota</taxon>
        <taxon>Sar</taxon>
        <taxon>Stramenopiles</taxon>
        <taxon>Oomycota</taxon>
        <taxon>Peronosporomycetes</taxon>
        <taxon>Albuginales</taxon>
        <taxon>Albuginaceae</taxon>
        <taxon>Albugo</taxon>
    </lineage>
</organism>
<sequence length="129" mass="15204">MPFSKKLYLFDRILGTRTQRGKPNFDIEDLYALRNMGNEHFILDSEFLQFVIFSTGDLFSRPIGTVILSATFSNDKQRSHERKQLLRITYLRHPKCYQAYMNTRKLAASTRQTEADLHTQIRNSSRQEL</sequence>
<proteinExistence type="predicted"/>
<dbReference type="EMBL" id="CAIX01000008">
    <property type="protein sequence ID" value="CCI40438.1"/>
    <property type="molecule type" value="Genomic_DNA"/>
</dbReference>
<keyword evidence="2" id="KW-1185">Reference proteome</keyword>
<name>A0A024G2B2_9STRA</name>
<accession>A0A024G2B2</accession>